<gene>
    <name evidence="2" type="ORF">SKAU_G00125360</name>
</gene>
<proteinExistence type="predicted"/>
<organism evidence="2 3">
    <name type="scientific">Synaphobranchus kaupii</name>
    <name type="common">Kaup's arrowtooth eel</name>
    <dbReference type="NCBI Taxonomy" id="118154"/>
    <lineage>
        <taxon>Eukaryota</taxon>
        <taxon>Metazoa</taxon>
        <taxon>Chordata</taxon>
        <taxon>Craniata</taxon>
        <taxon>Vertebrata</taxon>
        <taxon>Euteleostomi</taxon>
        <taxon>Actinopterygii</taxon>
        <taxon>Neopterygii</taxon>
        <taxon>Teleostei</taxon>
        <taxon>Anguilliformes</taxon>
        <taxon>Synaphobranchidae</taxon>
        <taxon>Synaphobranchus</taxon>
    </lineage>
</organism>
<accession>A0A9Q1FQ04</accession>
<feature type="region of interest" description="Disordered" evidence="1">
    <location>
        <begin position="25"/>
        <end position="97"/>
    </location>
</feature>
<feature type="compositionally biased region" description="Low complexity" evidence="1">
    <location>
        <begin position="39"/>
        <end position="49"/>
    </location>
</feature>
<protein>
    <submittedName>
        <fullName evidence="2">Uncharacterized protein</fullName>
    </submittedName>
</protein>
<dbReference type="AlphaFoldDB" id="A0A9Q1FQ04"/>
<evidence type="ECO:0000256" key="1">
    <source>
        <dbReference type="SAM" id="MobiDB-lite"/>
    </source>
</evidence>
<comment type="caution">
    <text evidence="2">The sequence shown here is derived from an EMBL/GenBank/DDBJ whole genome shotgun (WGS) entry which is preliminary data.</text>
</comment>
<sequence>MLSGVLIKAAPVTRLFEAVSISQLRRRRHGANPGRGGDASPSSSARNAPPDAPAPFPNILLFQIQRSTGGRTARPYANAAAPPPGSERRPESAATGARVRLRVYSAARRARSLFHQQLQLRLTGAPDARSGSVDLHNGSL</sequence>
<name>A0A9Q1FQ04_SYNKA</name>
<evidence type="ECO:0000313" key="3">
    <source>
        <dbReference type="Proteomes" id="UP001152622"/>
    </source>
</evidence>
<reference evidence="2" key="1">
    <citation type="journal article" date="2023" name="Science">
        <title>Genome structures resolve the early diversification of teleost fishes.</title>
        <authorList>
            <person name="Parey E."/>
            <person name="Louis A."/>
            <person name="Montfort J."/>
            <person name="Bouchez O."/>
            <person name="Roques C."/>
            <person name="Iampietro C."/>
            <person name="Lluch J."/>
            <person name="Castinel A."/>
            <person name="Donnadieu C."/>
            <person name="Desvignes T."/>
            <person name="Floi Bucao C."/>
            <person name="Jouanno E."/>
            <person name="Wen M."/>
            <person name="Mejri S."/>
            <person name="Dirks R."/>
            <person name="Jansen H."/>
            <person name="Henkel C."/>
            <person name="Chen W.J."/>
            <person name="Zahm M."/>
            <person name="Cabau C."/>
            <person name="Klopp C."/>
            <person name="Thompson A.W."/>
            <person name="Robinson-Rechavi M."/>
            <person name="Braasch I."/>
            <person name="Lecointre G."/>
            <person name="Bobe J."/>
            <person name="Postlethwait J.H."/>
            <person name="Berthelot C."/>
            <person name="Roest Crollius H."/>
            <person name="Guiguen Y."/>
        </authorList>
    </citation>
    <scope>NUCLEOTIDE SEQUENCE</scope>
    <source>
        <strain evidence="2">WJC10195</strain>
    </source>
</reference>
<keyword evidence="3" id="KW-1185">Reference proteome</keyword>
<dbReference type="EMBL" id="JAINUF010000004">
    <property type="protein sequence ID" value="KAJ8363705.1"/>
    <property type="molecule type" value="Genomic_DNA"/>
</dbReference>
<evidence type="ECO:0000313" key="2">
    <source>
        <dbReference type="EMBL" id="KAJ8363705.1"/>
    </source>
</evidence>
<dbReference type="Proteomes" id="UP001152622">
    <property type="component" value="Chromosome 4"/>
</dbReference>